<dbReference type="RefSeq" id="XP_007398975.1">
    <property type="nucleotide sequence ID" value="XM_007398913.1"/>
</dbReference>
<gene>
    <name evidence="1" type="ORF">PHACADRAFT_149462</name>
</gene>
<proteinExistence type="predicted"/>
<dbReference type="OrthoDB" id="3235454at2759"/>
<evidence type="ECO:0000313" key="1">
    <source>
        <dbReference type="EMBL" id="EKM52634.1"/>
    </source>
</evidence>
<dbReference type="AlphaFoldDB" id="K5W155"/>
<dbReference type="Proteomes" id="UP000008370">
    <property type="component" value="Unassembled WGS sequence"/>
</dbReference>
<dbReference type="HOGENOM" id="CLU_132753_0_0_1"/>
<reference evidence="1 2" key="1">
    <citation type="journal article" date="2012" name="BMC Genomics">
        <title>Comparative genomics of the white-rot fungi, Phanerochaete carnosa and P. chrysosporium, to elucidate the genetic basis of the distinct wood types they colonize.</title>
        <authorList>
            <person name="Suzuki H."/>
            <person name="MacDonald J."/>
            <person name="Syed K."/>
            <person name="Salamov A."/>
            <person name="Hori C."/>
            <person name="Aerts A."/>
            <person name="Henrissat B."/>
            <person name="Wiebenga A."/>
            <person name="vanKuyk P.A."/>
            <person name="Barry K."/>
            <person name="Lindquist E."/>
            <person name="LaButti K."/>
            <person name="Lapidus A."/>
            <person name="Lucas S."/>
            <person name="Coutinho P."/>
            <person name="Gong Y."/>
            <person name="Samejima M."/>
            <person name="Mahadevan R."/>
            <person name="Abou-Zaid M."/>
            <person name="de Vries R.P."/>
            <person name="Igarashi K."/>
            <person name="Yadav J.S."/>
            <person name="Grigoriev I.V."/>
            <person name="Master E.R."/>
        </authorList>
    </citation>
    <scope>NUCLEOTIDE SEQUENCE [LARGE SCALE GENOMIC DNA]</scope>
    <source>
        <strain evidence="1 2">HHB-10118-sp</strain>
    </source>
</reference>
<dbReference type="GeneID" id="18908804"/>
<name>K5W155_PHACS</name>
<protein>
    <submittedName>
        <fullName evidence="1">Uncharacterized protein</fullName>
    </submittedName>
</protein>
<keyword evidence="2" id="KW-1185">Reference proteome</keyword>
<sequence length="123" mass="13768">MAQQVQSSWEKKKGESEAKFLAAARAELGSCGKRGAAMFVRETEEMHAILEHFVSDYAALEDKIRGLWQRLLISQANSLESNRKLHVAALDMDQTREKGQVRGMAISKKAVEDCNKFILALSE</sequence>
<dbReference type="EMBL" id="JH930475">
    <property type="protein sequence ID" value="EKM52634.1"/>
    <property type="molecule type" value="Genomic_DNA"/>
</dbReference>
<dbReference type="InParanoid" id="K5W155"/>
<organism evidence="1 2">
    <name type="scientific">Phanerochaete carnosa (strain HHB-10118-sp)</name>
    <name type="common">White-rot fungus</name>
    <name type="synonym">Peniophora carnosa</name>
    <dbReference type="NCBI Taxonomy" id="650164"/>
    <lineage>
        <taxon>Eukaryota</taxon>
        <taxon>Fungi</taxon>
        <taxon>Dikarya</taxon>
        <taxon>Basidiomycota</taxon>
        <taxon>Agaricomycotina</taxon>
        <taxon>Agaricomycetes</taxon>
        <taxon>Polyporales</taxon>
        <taxon>Phanerochaetaceae</taxon>
        <taxon>Phanerochaete</taxon>
    </lineage>
</organism>
<dbReference type="KEGG" id="pco:PHACADRAFT_149462"/>
<accession>K5W155</accession>
<evidence type="ECO:0000313" key="2">
    <source>
        <dbReference type="Proteomes" id="UP000008370"/>
    </source>
</evidence>